<evidence type="ECO:0000259" key="3">
    <source>
        <dbReference type="Pfam" id="PF11938"/>
    </source>
</evidence>
<dbReference type="Pfam" id="PF11938">
    <property type="entry name" value="DUF3456"/>
    <property type="match status" value="1"/>
</dbReference>
<dbReference type="RefSeq" id="XP_025418499.1">
    <property type="nucleotide sequence ID" value="XM_025562714.1"/>
</dbReference>
<name>A0A2S2R826_9HEMI</name>
<dbReference type="PANTHER" id="PTHR13341:SF2">
    <property type="entry name" value="PROTEIN SEELE"/>
    <property type="match status" value="1"/>
</dbReference>
<dbReference type="EMBL" id="GGMS01017004">
    <property type="protein sequence ID" value="MBY86207.1"/>
    <property type="molecule type" value="Transcribed_RNA"/>
</dbReference>
<evidence type="ECO:0000313" key="6">
    <source>
        <dbReference type="RefSeq" id="XP_025418499.1"/>
    </source>
</evidence>
<accession>A0A2S2R826</accession>
<evidence type="ECO:0000313" key="5">
    <source>
        <dbReference type="Proteomes" id="UP000694846"/>
    </source>
</evidence>
<keyword evidence="5" id="KW-1185">Reference proteome</keyword>
<feature type="domain" description="DUF3456" evidence="3">
    <location>
        <begin position="29"/>
        <end position="173"/>
    </location>
</feature>
<evidence type="ECO:0000256" key="1">
    <source>
        <dbReference type="ARBA" id="ARBA00007285"/>
    </source>
</evidence>
<dbReference type="Proteomes" id="UP000694846">
    <property type="component" value="Unplaced"/>
</dbReference>
<comment type="similarity">
    <text evidence="1">Belongs to the canopy family.</text>
</comment>
<dbReference type="AlphaFoldDB" id="A0A2S2R826"/>
<organism evidence="4">
    <name type="scientific">Sipha flava</name>
    <name type="common">yellow sugarcane aphid</name>
    <dbReference type="NCBI Taxonomy" id="143950"/>
    <lineage>
        <taxon>Eukaryota</taxon>
        <taxon>Metazoa</taxon>
        <taxon>Ecdysozoa</taxon>
        <taxon>Arthropoda</taxon>
        <taxon>Hexapoda</taxon>
        <taxon>Insecta</taxon>
        <taxon>Pterygota</taxon>
        <taxon>Neoptera</taxon>
        <taxon>Paraneoptera</taxon>
        <taxon>Hemiptera</taxon>
        <taxon>Sternorrhyncha</taxon>
        <taxon>Aphidomorpha</taxon>
        <taxon>Aphidoidea</taxon>
        <taxon>Aphididae</taxon>
        <taxon>Sipha</taxon>
    </lineage>
</organism>
<dbReference type="OrthoDB" id="192915at2759"/>
<reference evidence="6" key="2">
    <citation type="submission" date="2025-04" db="UniProtKB">
        <authorList>
            <consortium name="RefSeq"/>
        </authorList>
    </citation>
    <scope>IDENTIFICATION</scope>
    <source>
        <tissue evidence="6">Whole body</tissue>
    </source>
</reference>
<reference evidence="4" key="1">
    <citation type="submission" date="2018-04" db="EMBL/GenBank/DDBJ databases">
        <title>Transcriptome assembly of Sipha flava.</title>
        <authorList>
            <person name="Scully E.D."/>
            <person name="Geib S.M."/>
            <person name="Palmer N.A."/>
            <person name="Koch K."/>
            <person name="Bradshaw J."/>
            <person name="Heng-Moss T."/>
            <person name="Sarath G."/>
        </authorList>
    </citation>
    <scope>NUCLEOTIDE SEQUENCE</scope>
</reference>
<protein>
    <submittedName>
        <fullName evidence="4">Protein canopy-1</fullName>
    </submittedName>
    <submittedName>
        <fullName evidence="6">Protein seele</fullName>
    </submittedName>
</protein>
<gene>
    <name evidence="4" type="primary">cnpy1</name>
    <name evidence="6" type="synonym">LOC112689160</name>
    <name evidence="4" type="ORF">g.1502</name>
</gene>
<dbReference type="GO" id="GO:0005783">
    <property type="term" value="C:endoplasmic reticulum"/>
    <property type="evidence" value="ECO:0007669"/>
    <property type="project" value="TreeGrafter"/>
</dbReference>
<feature type="chain" id="PRO_5044579396" evidence="2">
    <location>
        <begin position="23"/>
        <end position="182"/>
    </location>
</feature>
<dbReference type="InterPro" id="IPR021852">
    <property type="entry name" value="DUF3456"/>
</dbReference>
<dbReference type="InterPro" id="IPR042415">
    <property type="entry name" value="CNPY"/>
</dbReference>
<evidence type="ECO:0000313" key="4">
    <source>
        <dbReference type="EMBL" id="MBY86207.1"/>
    </source>
</evidence>
<keyword evidence="2" id="KW-0732">Signal</keyword>
<dbReference type="PANTHER" id="PTHR13341">
    <property type="entry name" value="MIR-INTERACTING SAPOSIN-LIKE PROTEIN"/>
    <property type="match status" value="1"/>
</dbReference>
<proteinExistence type="inferred from homology"/>
<evidence type="ECO:0000256" key="2">
    <source>
        <dbReference type="SAM" id="SignalP"/>
    </source>
</evidence>
<feature type="signal peptide" evidence="2">
    <location>
        <begin position="1"/>
        <end position="22"/>
    </location>
</feature>
<sequence length="182" mass="20784">MFVKITFPYIYLFFILLVPSIAIDSSLLKCQVCCRLVEEIQRNVSSVDLSRVVQVDNFRLDVNGDQQKRTVPLGRSQIYLTEVMESVCEKMNDYVRATFKNNGSLTVIPLVLEGTMNPLMNEVDVVQDSDLNKSLQYYCEEIVSDIEDDLISIMKSDDDNVVHSICTEVSQLCPNKKNKEEL</sequence>